<feature type="region of interest" description="Disordered" evidence="1">
    <location>
        <begin position="1"/>
        <end position="105"/>
    </location>
</feature>
<sequence>MSCNRNGPQSTNNTNDMPLAENGTTTEMSCRNEPQSTNTTNKTFRNENDPLLQDDTIEMRRIENDPQPRDTTNETSHNEHRDIPYIDDDDNLFPAPDQTVNEALK</sequence>
<dbReference type="EMBL" id="QBIY01012813">
    <property type="protein sequence ID" value="RXN16012.1"/>
    <property type="molecule type" value="Genomic_DNA"/>
</dbReference>
<evidence type="ECO:0000313" key="2">
    <source>
        <dbReference type="EMBL" id="RXN16012.1"/>
    </source>
</evidence>
<organism evidence="2 3">
    <name type="scientific">Labeo rohita</name>
    <name type="common">Indian major carp</name>
    <name type="synonym">Cyprinus rohita</name>
    <dbReference type="NCBI Taxonomy" id="84645"/>
    <lineage>
        <taxon>Eukaryota</taxon>
        <taxon>Metazoa</taxon>
        <taxon>Chordata</taxon>
        <taxon>Craniata</taxon>
        <taxon>Vertebrata</taxon>
        <taxon>Euteleostomi</taxon>
        <taxon>Actinopterygii</taxon>
        <taxon>Neopterygii</taxon>
        <taxon>Teleostei</taxon>
        <taxon>Ostariophysi</taxon>
        <taxon>Cypriniformes</taxon>
        <taxon>Cyprinidae</taxon>
        <taxon>Labeoninae</taxon>
        <taxon>Labeonini</taxon>
        <taxon>Labeo</taxon>
    </lineage>
</organism>
<gene>
    <name evidence="2" type="ORF">ROHU_008498</name>
</gene>
<proteinExistence type="predicted"/>
<evidence type="ECO:0000256" key="1">
    <source>
        <dbReference type="SAM" id="MobiDB-lite"/>
    </source>
</evidence>
<dbReference type="AlphaFoldDB" id="A0A498M9E6"/>
<name>A0A498M9E6_LABRO</name>
<dbReference type="Proteomes" id="UP000290572">
    <property type="component" value="Unassembled WGS sequence"/>
</dbReference>
<protein>
    <submittedName>
        <fullName evidence="2">Uncharacterized protein</fullName>
    </submittedName>
</protein>
<accession>A0A498M9E6</accession>
<comment type="caution">
    <text evidence="2">The sequence shown here is derived from an EMBL/GenBank/DDBJ whole genome shotgun (WGS) entry which is preliminary data.</text>
</comment>
<feature type="compositionally biased region" description="Polar residues" evidence="1">
    <location>
        <begin position="1"/>
        <end position="43"/>
    </location>
</feature>
<keyword evidence="3" id="KW-1185">Reference proteome</keyword>
<reference evidence="2 3" key="1">
    <citation type="submission" date="2018-03" db="EMBL/GenBank/DDBJ databases">
        <title>Draft genome sequence of Rohu Carp (Labeo rohita).</title>
        <authorList>
            <person name="Das P."/>
            <person name="Kushwaha B."/>
            <person name="Joshi C.G."/>
            <person name="Kumar D."/>
            <person name="Nagpure N.S."/>
            <person name="Sahoo L."/>
            <person name="Das S.P."/>
            <person name="Bit A."/>
            <person name="Patnaik S."/>
            <person name="Meher P.K."/>
            <person name="Jayasankar P."/>
            <person name="Koringa P.G."/>
            <person name="Patel N.V."/>
            <person name="Hinsu A.T."/>
            <person name="Kumar R."/>
            <person name="Pandey M."/>
            <person name="Agarwal S."/>
            <person name="Srivastava S."/>
            <person name="Singh M."/>
            <person name="Iquebal M.A."/>
            <person name="Jaiswal S."/>
            <person name="Angadi U.B."/>
            <person name="Kumar N."/>
            <person name="Raza M."/>
            <person name="Shah T.M."/>
            <person name="Rai A."/>
            <person name="Jena J.K."/>
        </authorList>
    </citation>
    <scope>NUCLEOTIDE SEQUENCE [LARGE SCALE GENOMIC DNA]</scope>
    <source>
        <strain evidence="2">DASCIFA01</strain>
        <tissue evidence="2">Testis</tissue>
    </source>
</reference>
<feature type="compositionally biased region" description="Basic and acidic residues" evidence="1">
    <location>
        <begin position="57"/>
        <end position="84"/>
    </location>
</feature>
<evidence type="ECO:0000313" key="3">
    <source>
        <dbReference type="Proteomes" id="UP000290572"/>
    </source>
</evidence>